<organism evidence="5 6">
    <name type="scientific">Motilibacter deserti</name>
    <dbReference type="NCBI Taxonomy" id="2714956"/>
    <lineage>
        <taxon>Bacteria</taxon>
        <taxon>Bacillati</taxon>
        <taxon>Actinomycetota</taxon>
        <taxon>Actinomycetes</taxon>
        <taxon>Motilibacterales</taxon>
        <taxon>Motilibacteraceae</taxon>
        <taxon>Motilibacter</taxon>
    </lineage>
</organism>
<name>A0ABX0GRN9_9ACTN</name>
<proteinExistence type="inferred from homology"/>
<keyword evidence="6" id="KW-1185">Reference proteome</keyword>
<dbReference type="RefSeq" id="WP_166278709.1">
    <property type="nucleotide sequence ID" value="NZ_JAANNP010000001.1"/>
</dbReference>
<gene>
    <name evidence="5" type="ORF">G9H71_05060</name>
</gene>
<dbReference type="CDD" id="cd06583">
    <property type="entry name" value="PGRP"/>
    <property type="match status" value="1"/>
</dbReference>
<feature type="domain" description="Peptidoglycan recognition protein family" evidence="4">
    <location>
        <begin position="190"/>
        <end position="338"/>
    </location>
</feature>
<reference evidence="5 6" key="1">
    <citation type="submission" date="2020-03" db="EMBL/GenBank/DDBJ databases">
        <title>Two novel Motilibacter sp.</title>
        <authorList>
            <person name="Liu S."/>
        </authorList>
    </citation>
    <scope>NUCLEOTIDE SEQUENCE [LARGE SCALE GENOMIC DNA]</scope>
    <source>
        <strain evidence="5 6">E257</strain>
    </source>
</reference>
<evidence type="ECO:0000313" key="6">
    <source>
        <dbReference type="Proteomes" id="UP000800981"/>
    </source>
</evidence>
<feature type="chain" id="PRO_5046599811" description="N-acetylmuramoyl-L-alanine amidase" evidence="2">
    <location>
        <begin position="19"/>
        <end position="659"/>
    </location>
</feature>
<evidence type="ECO:0000313" key="5">
    <source>
        <dbReference type="EMBL" id="NHC13148.1"/>
    </source>
</evidence>
<dbReference type="Proteomes" id="UP000800981">
    <property type="component" value="Unassembled WGS sequence"/>
</dbReference>
<feature type="signal peptide" evidence="2">
    <location>
        <begin position="1"/>
        <end position="18"/>
    </location>
</feature>
<dbReference type="EMBL" id="JAANNP010000001">
    <property type="protein sequence ID" value="NHC13148.1"/>
    <property type="molecule type" value="Genomic_DNA"/>
</dbReference>
<protein>
    <recommendedName>
        <fullName evidence="7">N-acetylmuramoyl-L-alanine amidase</fullName>
    </recommendedName>
</protein>
<dbReference type="PANTHER" id="PTHR11022">
    <property type="entry name" value="PEPTIDOGLYCAN RECOGNITION PROTEIN"/>
    <property type="match status" value="1"/>
</dbReference>
<dbReference type="InterPro" id="IPR036505">
    <property type="entry name" value="Amidase/PGRP_sf"/>
</dbReference>
<sequence length="659" mass="68654">MRPTSALLAVGIVPAAFALPVVTPPAPSAHAVKPQVSELALSGVDAKAAAALGGVSRLSVGGVKPAVLTPPVSTARFDLVAISWDKGSEAAGTAIKVRVREHGTWTSWEPLEQGDDGPDAGTSDAATQTRAATAMLLVDGADGVQVRVDAVGGKAPKDVKAQLIDGGRSKADGRLPVRPASVAHADVAVPPIVTRAQWGADESLRGRTPNYTGTPKIGFVHHTASTNNYTPETAAAQVRAIYAYHTKVNKWSDVGYNFLVDKFGTIYEGRAGGIDRAVLGAHTGGFNSDSFGVSALGNYDTVDAPAVMTESIAQVLAWKLSNAYRDPNASVTVTSAGGGTSRYKSGAKATVPVVAGHRDVGATACPGRYLYDDLPAIRARVAELMGPSIFDPLTSPTAVTAVASGTAADGTTLFTAPAGNVTVSARTSEPQLWKMSVTNAAGTVVRGQSGHTTYDLPNITATWDRTVGGRPAPAGAYTVTVSGTTEGGVPVKSYVSTFTVKASAQAPVVAPPVPAPKEPPIMAKVYTDAGDTTYNGRKFSTSCQDFGALHRCSTYVTATYYVQGKGRVLKKYGKVFSGWGYTSPATANWDTSPYATPGEKVISGKRWKVTCTADSGPRRCRSDVLTKVLTPVKGKGGKVTYKAVEVWKLNRYVRLTVVR</sequence>
<evidence type="ECO:0000256" key="1">
    <source>
        <dbReference type="ARBA" id="ARBA00007553"/>
    </source>
</evidence>
<feature type="domain" description="N-acetylmuramoyl-L-alanine amidase" evidence="3">
    <location>
        <begin position="204"/>
        <end position="367"/>
    </location>
</feature>
<dbReference type="InterPro" id="IPR002502">
    <property type="entry name" value="Amidase_domain"/>
</dbReference>
<dbReference type="InterPro" id="IPR006619">
    <property type="entry name" value="PGRP_domain_met/bac"/>
</dbReference>
<evidence type="ECO:0000256" key="2">
    <source>
        <dbReference type="SAM" id="SignalP"/>
    </source>
</evidence>
<keyword evidence="2" id="KW-0732">Signal</keyword>
<dbReference type="Pfam" id="PF01510">
    <property type="entry name" value="Amidase_2"/>
    <property type="match status" value="1"/>
</dbReference>
<dbReference type="InterPro" id="IPR015510">
    <property type="entry name" value="PGRP"/>
</dbReference>
<dbReference type="SMART" id="SM00644">
    <property type="entry name" value="Ami_2"/>
    <property type="match status" value="1"/>
</dbReference>
<evidence type="ECO:0000259" key="4">
    <source>
        <dbReference type="SMART" id="SM00701"/>
    </source>
</evidence>
<dbReference type="SUPFAM" id="SSF55846">
    <property type="entry name" value="N-acetylmuramoyl-L-alanine amidase-like"/>
    <property type="match status" value="1"/>
</dbReference>
<evidence type="ECO:0008006" key="7">
    <source>
        <dbReference type="Google" id="ProtNLM"/>
    </source>
</evidence>
<evidence type="ECO:0000259" key="3">
    <source>
        <dbReference type="SMART" id="SM00644"/>
    </source>
</evidence>
<dbReference type="SMART" id="SM00701">
    <property type="entry name" value="PGRP"/>
    <property type="match status" value="1"/>
</dbReference>
<comment type="similarity">
    <text evidence="1">Belongs to the N-acetylmuramoyl-L-alanine amidase 2 family.</text>
</comment>
<comment type="caution">
    <text evidence="5">The sequence shown here is derived from an EMBL/GenBank/DDBJ whole genome shotgun (WGS) entry which is preliminary data.</text>
</comment>
<accession>A0ABX0GRN9</accession>
<dbReference type="PANTHER" id="PTHR11022:SF41">
    <property type="entry name" value="PEPTIDOGLYCAN-RECOGNITION PROTEIN LC-RELATED"/>
    <property type="match status" value="1"/>
</dbReference>
<dbReference type="Gene3D" id="3.40.80.10">
    <property type="entry name" value="Peptidoglycan recognition protein-like"/>
    <property type="match status" value="1"/>
</dbReference>